<evidence type="ECO:0000313" key="1">
    <source>
        <dbReference type="EMBL" id="KKA22675.1"/>
    </source>
</evidence>
<comment type="caution">
    <text evidence="1">The sequence shown here is derived from an EMBL/GenBank/DDBJ whole genome shotgun (WGS) entry which is preliminary data.</text>
</comment>
<sequence length="160" mass="19085">MKFFERIEHALEQRNRYDWATSLRDFESHFVSAKRKRAQGDWIRKQNAERRKEFSLLQREIYLKEEVAAYEKQSQIESLTEDKAKTLEKWKKELETFDEQLWLHKRAIYTAELNKPKGPWIRTWEASINDAVLYGEKAKLLCKANGGCFNGGDHYYDSST</sequence>
<dbReference type="OrthoDB" id="4336792at2759"/>
<dbReference type="EMBL" id="LASV01000132">
    <property type="protein sequence ID" value="KKA22675.1"/>
    <property type="molecule type" value="Genomic_DNA"/>
</dbReference>
<proteinExistence type="predicted"/>
<dbReference type="AlphaFoldDB" id="A0A0F4YX73"/>
<dbReference type="Proteomes" id="UP000053958">
    <property type="component" value="Unassembled WGS sequence"/>
</dbReference>
<evidence type="ECO:0000313" key="2">
    <source>
        <dbReference type="Proteomes" id="UP000053958"/>
    </source>
</evidence>
<keyword evidence="2" id="KW-1185">Reference proteome</keyword>
<accession>A0A0F4YX73</accession>
<reference evidence="1 2" key="1">
    <citation type="submission" date="2015-04" db="EMBL/GenBank/DDBJ databases">
        <authorList>
            <person name="Heijne W.H."/>
            <person name="Fedorova N.D."/>
            <person name="Nierman W.C."/>
            <person name="Vollebregt A.W."/>
            <person name="Zhao Z."/>
            <person name="Wu L."/>
            <person name="Kumar M."/>
            <person name="Stam H."/>
            <person name="van den Berg M.A."/>
            <person name="Pel H.J."/>
        </authorList>
    </citation>
    <scope>NUCLEOTIDE SEQUENCE [LARGE SCALE GENOMIC DNA]</scope>
    <source>
        <strain evidence="1 2">CBS 393.64</strain>
    </source>
</reference>
<organism evidence="1 2">
    <name type="scientific">Rasamsonia emersonii (strain ATCC 16479 / CBS 393.64 / IMI 116815)</name>
    <dbReference type="NCBI Taxonomy" id="1408163"/>
    <lineage>
        <taxon>Eukaryota</taxon>
        <taxon>Fungi</taxon>
        <taxon>Dikarya</taxon>
        <taxon>Ascomycota</taxon>
        <taxon>Pezizomycotina</taxon>
        <taxon>Eurotiomycetes</taxon>
        <taxon>Eurotiomycetidae</taxon>
        <taxon>Eurotiales</taxon>
        <taxon>Trichocomaceae</taxon>
        <taxon>Rasamsonia</taxon>
    </lineage>
</organism>
<dbReference type="GeneID" id="25315644"/>
<name>A0A0F4YX73_RASE3</name>
<gene>
    <name evidence="1" type="ORF">T310_3294</name>
</gene>
<protein>
    <submittedName>
        <fullName evidence="1">Uncharacterized protein</fullName>
    </submittedName>
</protein>
<dbReference type="RefSeq" id="XP_013329287.1">
    <property type="nucleotide sequence ID" value="XM_013473833.1"/>
</dbReference>